<dbReference type="Pfam" id="PF04043">
    <property type="entry name" value="PMEI"/>
    <property type="match status" value="1"/>
</dbReference>
<dbReference type="SMART" id="SM00856">
    <property type="entry name" value="PMEI"/>
    <property type="match status" value="1"/>
</dbReference>
<evidence type="ECO:0000313" key="4">
    <source>
        <dbReference type="Proteomes" id="UP000807115"/>
    </source>
</evidence>
<reference evidence="3" key="1">
    <citation type="journal article" date="2019" name="BMC Genomics">
        <title>A new reference genome for Sorghum bicolor reveals high levels of sequence similarity between sweet and grain genotypes: implications for the genetics of sugar metabolism.</title>
        <authorList>
            <person name="Cooper E.A."/>
            <person name="Brenton Z.W."/>
            <person name="Flinn B.S."/>
            <person name="Jenkins J."/>
            <person name="Shu S."/>
            <person name="Flowers D."/>
            <person name="Luo F."/>
            <person name="Wang Y."/>
            <person name="Xia P."/>
            <person name="Barry K."/>
            <person name="Daum C."/>
            <person name="Lipzen A."/>
            <person name="Yoshinaga Y."/>
            <person name="Schmutz J."/>
            <person name="Saski C."/>
            <person name="Vermerris W."/>
            <person name="Kresovich S."/>
        </authorList>
    </citation>
    <scope>NUCLEOTIDE SEQUENCE</scope>
</reference>
<dbReference type="NCBIfam" id="TIGR01614">
    <property type="entry name" value="PME_inhib"/>
    <property type="match status" value="1"/>
</dbReference>
<dbReference type="Proteomes" id="UP000807115">
    <property type="component" value="Chromosome 7"/>
</dbReference>
<keyword evidence="1" id="KW-0732">Signal</keyword>
<evidence type="ECO:0000313" key="3">
    <source>
        <dbReference type="EMBL" id="KAG0522448.1"/>
    </source>
</evidence>
<dbReference type="GO" id="GO:0004857">
    <property type="term" value="F:enzyme inhibitor activity"/>
    <property type="evidence" value="ECO:0007669"/>
    <property type="project" value="InterPro"/>
</dbReference>
<proteinExistence type="predicted"/>
<reference evidence="3" key="2">
    <citation type="submission" date="2020-10" db="EMBL/GenBank/DDBJ databases">
        <authorList>
            <person name="Cooper E.A."/>
            <person name="Brenton Z.W."/>
            <person name="Flinn B.S."/>
            <person name="Jenkins J."/>
            <person name="Shu S."/>
            <person name="Flowers D."/>
            <person name="Luo F."/>
            <person name="Wang Y."/>
            <person name="Xia P."/>
            <person name="Barry K."/>
            <person name="Daum C."/>
            <person name="Lipzen A."/>
            <person name="Yoshinaga Y."/>
            <person name="Schmutz J."/>
            <person name="Saski C."/>
            <person name="Vermerris W."/>
            <person name="Kresovich S."/>
        </authorList>
    </citation>
    <scope>NUCLEOTIDE SEQUENCE</scope>
</reference>
<dbReference type="PANTHER" id="PTHR34838:SF3">
    <property type="entry name" value="OS08G0142100 PROTEIN"/>
    <property type="match status" value="1"/>
</dbReference>
<feature type="domain" description="Pectinesterase inhibitor" evidence="2">
    <location>
        <begin position="26"/>
        <end position="176"/>
    </location>
</feature>
<dbReference type="EMBL" id="CM027686">
    <property type="protein sequence ID" value="KAG0522448.1"/>
    <property type="molecule type" value="Genomic_DNA"/>
</dbReference>
<dbReference type="AlphaFoldDB" id="A0A921U8P1"/>
<dbReference type="InterPro" id="IPR006501">
    <property type="entry name" value="Pectinesterase_inhib_dom"/>
</dbReference>
<gene>
    <name evidence="3" type="ORF">BDA96_07G038000</name>
</gene>
<comment type="caution">
    <text evidence="3">The sequence shown here is derived from an EMBL/GenBank/DDBJ whole genome shotgun (WGS) entry which is preliminary data.</text>
</comment>
<dbReference type="OMA" id="ASACHQV"/>
<dbReference type="SUPFAM" id="SSF101148">
    <property type="entry name" value="Plant invertase/pectin methylesterase inhibitor"/>
    <property type="match status" value="1"/>
</dbReference>
<sequence>MAYIAAAVLAVLVSLTALFAGGEACNNVASMTWTAACQQTDRWEKLCQQTLQDTAPDTAEVTVFALIATRLAKLRYENTLSEVDTLLRPGNAPAESRAALDNCKVKYGSARRLLAGVSDQMFACDFSLARQEYIDAEVGVRSCQDGLLRLPNQYQSWPLFRKVSDDHELTVVAYLLGAIFLGR</sequence>
<organism evidence="3 4">
    <name type="scientific">Sorghum bicolor</name>
    <name type="common">Sorghum</name>
    <name type="synonym">Sorghum vulgare</name>
    <dbReference type="NCBI Taxonomy" id="4558"/>
    <lineage>
        <taxon>Eukaryota</taxon>
        <taxon>Viridiplantae</taxon>
        <taxon>Streptophyta</taxon>
        <taxon>Embryophyta</taxon>
        <taxon>Tracheophyta</taxon>
        <taxon>Spermatophyta</taxon>
        <taxon>Magnoliopsida</taxon>
        <taxon>Liliopsida</taxon>
        <taxon>Poales</taxon>
        <taxon>Poaceae</taxon>
        <taxon>PACMAD clade</taxon>
        <taxon>Panicoideae</taxon>
        <taxon>Andropogonodae</taxon>
        <taxon>Andropogoneae</taxon>
        <taxon>Sorghinae</taxon>
        <taxon>Sorghum</taxon>
    </lineage>
</organism>
<protein>
    <recommendedName>
        <fullName evidence="2">Pectinesterase inhibitor domain-containing protein</fullName>
    </recommendedName>
</protein>
<feature type="chain" id="PRO_5037725440" description="Pectinesterase inhibitor domain-containing protein" evidence="1">
    <location>
        <begin position="25"/>
        <end position="183"/>
    </location>
</feature>
<dbReference type="InterPro" id="IPR035513">
    <property type="entry name" value="Invertase/methylesterase_inhib"/>
</dbReference>
<dbReference type="Gene3D" id="1.20.140.40">
    <property type="entry name" value="Invertase/pectin methylesterase inhibitor family protein"/>
    <property type="match status" value="1"/>
</dbReference>
<evidence type="ECO:0000259" key="2">
    <source>
        <dbReference type="SMART" id="SM00856"/>
    </source>
</evidence>
<name>A0A921U8P1_SORBI</name>
<feature type="signal peptide" evidence="1">
    <location>
        <begin position="1"/>
        <end position="24"/>
    </location>
</feature>
<dbReference type="Gramene" id="EES14525">
    <property type="protein sequence ID" value="EES14525"/>
    <property type="gene ID" value="SORBI_3007G036200"/>
</dbReference>
<evidence type="ECO:0000256" key="1">
    <source>
        <dbReference type="SAM" id="SignalP"/>
    </source>
</evidence>
<dbReference type="PANTHER" id="PTHR34838">
    <property type="entry name" value="OS08G0142100 PROTEIN-RELATED"/>
    <property type="match status" value="1"/>
</dbReference>
<accession>A0A921U8P1</accession>